<name>A0A6A5Q926_AMPQU</name>
<dbReference type="EMBL" id="ML979141">
    <property type="protein sequence ID" value="KAF1911943.1"/>
    <property type="molecule type" value="Genomic_DNA"/>
</dbReference>
<dbReference type="PANTHER" id="PTHR46910">
    <property type="entry name" value="TRANSCRIPTION FACTOR PDR1"/>
    <property type="match status" value="1"/>
</dbReference>
<dbReference type="Pfam" id="PF00172">
    <property type="entry name" value="Zn_clus"/>
    <property type="match status" value="1"/>
</dbReference>
<dbReference type="GO" id="GO:0000981">
    <property type="term" value="F:DNA-binding transcription factor activity, RNA polymerase II-specific"/>
    <property type="evidence" value="ECO:0007669"/>
    <property type="project" value="InterPro"/>
</dbReference>
<sequence length="668" mass="74372">MSEYRSPMDNLDGDRSSSPKRKKIRTKYTPKACVSCRRSKLKCSGENPCQRCIDNGKRCFYSEDQTAAEVLQNLSRPTPTAARLVAMPHHRSIEPRPSDGGAPGLTMEERMARIEAMMDALMHERSLNFPPSAAMEREDSLGFRSDTAFSMPILDPIHPALDHMAAQSPELMQHSILAADPVLVPGASVLVRARNQSMPFPDPDGYQQYLAQFFGDVHVRHPCVDEADFNARTQRVVTNGATEPADIHFLALCYAVFACCDVVSPIGPSDDDKPRGWRWVQLADGLVDKKLLLGGTEDLTLIQYLLFQALYFVYADLPALAYTAMRTTCTALLHQNLHQQSMWSDADVEQVYRRVVVFWNVYISDHTISMSCGRPASLSKEAIDVTTTDSLYGLTVNGIKLQGTDQRAVEDLYLTMETIAIDLAKSLFLKARNAGDKSNASKVEETLMLCSEMELPNPPTAYPHAHLARASVKLKRLNVICVVGRWIMTSLTYEPDLAQDFINFAHTAMKIVHDLECGKAMTPSCQYQLTSIMAGLMLIYSSVILRNHSTPDLNQPEIKFGTCVMHYMDARKMLSGMVRSFPYAKRVQAELSTMTDVVDGIARRWQSLPPQKAVHGSAFVEDLIPSNIIDIIPYRSFSPTLAGPLTIDAPLGEWHVDRSAGSGVLWFL</sequence>
<dbReference type="InterPro" id="IPR007219">
    <property type="entry name" value="XnlR_reg_dom"/>
</dbReference>
<accession>A0A6A5Q926</accession>
<dbReference type="PROSITE" id="PS00463">
    <property type="entry name" value="ZN2_CY6_FUNGAL_1"/>
    <property type="match status" value="1"/>
</dbReference>
<evidence type="ECO:0000256" key="2">
    <source>
        <dbReference type="ARBA" id="ARBA00023242"/>
    </source>
</evidence>
<dbReference type="InterPro" id="IPR001138">
    <property type="entry name" value="Zn2Cys6_DnaBD"/>
</dbReference>
<keyword evidence="6" id="KW-1185">Reference proteome</keyword>
<dbReference type="PROSITE" id="PS50048">
    <property type="entry name" value="ZN2_CY6_FUNGAL_2"/>
    <property type="match status" value="1"/>
</dbReference>
<dbReference type="GO" id="GO:0008270">
    <property type="term" value="F:zinc ion binding"/>
    <property type="evidence" value="ECO:0007669"/>
    <property type="project" value="InterPro"/>
</dbReference>
<dbReference type="Gene3D" id="4.10.240.10">
    <property type="entry name" value="Zn(2)-C6 fungal-type DNA-binding domain"/>
    <property type="match status" value="1"/>
</dbReference>
<dbReference type="AlphaFoldDB" id="A0A6A5Q926"/>
<dbReference type="CDD" id="cd12148">
    <property type="entry name" value="fungal_TF_MHR"/>
    <property type="match status" value="1"/>
</dbReference>
<feature type="domain" description="Zn(2)-C6 fungal-type" evidence="4">
    <location>
        <begin position="32"/>
        <end position="61"/>
    </location>
</feature>
<dbReference type="GO" id="GO:0006351">
    <property type="term" value="P:DNA-templated transcription"/>
    <property type="evidence" value="ECO:0007669"/>
    <property type="project" value="InterPro"/>
</dbReference>
<dbReference type="GO" id="GO:0003677">
    <property type="term" value="F:DNA binding"/>
    <property type="evidence" value="ECO:0007669"/>
    <property type="project" value="InterPro"/>
</dbReference>
<dbReference type="InterPro" id="IPR050987">
    <property type="entry name" value="AtrR-like"/>
</dbReference>
<evidence type="ECO:0000256" key="1">
    <source>
        <dbReference type="ARBA" id="ARBA00022723"/>
    </source>
</evidence>
<protein>
    <recommendedName>
        <fullName evidence="4">Zn(2)-C6 fungal-type domain-containing protein</fullName>
    </recommendedName>
</protein>
<dbReference type="OrthoDB" id="3266505at2759"/>
<evidence type="ECO:0000259" key="4">
    <source>
        <dbReference type="PROSITE" id="PS50048"/>
    </source>
</evidence>
<evidence type="ECO:0000256" key="3">
    <source>
        <dbReference type="SAM" id="MobiDB-lite"/>
    </source>
</evidence>
<evidence type="ECO:0000313" key="6">
    <source>
        <dbReference type="Proteomes" id="UP000800096"/>
    </source>
</evidence>
<feature type="region of interest" description="Disordered" evidence="3">
    <location>
        <begin position="1"/>
        <end position="25"/>
    </location>
</feature>
<dbReference type="CDD" id="cd00067">
    <property type="entry name" value="GAL4"/>
    <property type="match status" value="1"/>
</dbReference>
<organism evidence="5 6">
    <name type="scientific">Ampelomyces quisqualis</name>
    <name type="common">Powdery mildew agent</name>
    <dbReference type="NCBI Taxonomy" id="50730"/>
    <lineage>
        <taxon>Eukaryota</taxon>
        <taxon>Fungi</taxon>
        <taxon>Dikarya</taxon>
        <taxon>Ascomycota</taxon>
        <taxon>Pezizomycotina</taxon>
        <taxon>Dothideomycetes</taxon>
        <taxon>Pleosporomycetidae</taxon>
        <taxon>Pleosporales</taxon>
        <taxon>Pleosporineae</taxon>
        <taxon>Phaeosphaeriaceae</taxon>
        <taxon>Ampelomyces</taxon>
    </lineage>
</organism>
<dbReference type="SUPFAM" id="SSF57701">
    <property type="entry name" value="Zn2/Cys6 DNA-binding domain"/>
    <property type="match status" value="1"/>
</dbReference>
<dbReference type="SMART" id="SM00066">
    <property type="entry name" value="GAL4"/>
    <property type="match status" value="1"/>
</dbReference>
<keyword evidence="2" id="KW-0539">Nucleus</keyword>
<gene>
    <name evidence="5" type="ORF">BDU57DRAFT_523209</name>
</gene>
<dbReference type="PANTHER" id="PTHR46910:SF39">
    <property type="entry name" value="ZN(II)2CYS6 TRANSCRIPTION FACTOR (EUROFUNG)"/>
    <property type="match status" value="1"/>
</dbReference>
<dbReference type="Proteomes" id="UP000800096">
    <property type="component" value="Unassembled WGS sequence"/>
</dbReference>
<evidence type="ECO:0000313" key="5">
    <source>
        <dbReference type="EMBL" id="KAF1911943.1"/>
    </source>
</evidence>
<reference evidence="5" key="1">
    <citation type="journal article" date="2020" name="Stud. Mycol.">
        <title>101 Dothideomycetes genomes: a test case for predicting lifestyles and emergence of pathogens.</title>
        <authorList>
            <person name="Haridas S."/>
            <person name="Albert R."/>
            <person name="Binder M."/>
            <person name="Bloem J."/>
            <person name="Labutti K."/>
            <person name="Salamov A."/>
            <person name="Andreopoulos B."/>
            <person name="Baker S."/>
            <person name="Barry K."/>
            <person name="Bills G."/>
            <person name="Bluhm B."/>
            <person name="Cannon C."/>
            <person name="Castanera R."/>
            <person name="Culley D."/>
            <person name="Daum C."/>
            <person name="Ezra D."/>
            <person name="Gonzalez J."/>
            <person name="Henrissat B."/>
            <person name="Kuo A."/>
            <person name="Liang C."/>
            <person name="Lipzen A."/>
            <person name="Lutzoni F."/>
            <person name="Magnuson J."/>
            <person name="Mondo S."/>
            <person name="Nolan M."/>
            <person name="Ohm R."/>
            <person name="Pangilinan J."/>
            <person name="Park H.-J."/>
            <person name="Ramirez L."/>
            <person name="Alfaro M."/>
            <person name="Sun H."/>
            <person name="Tritt A."/>
            <person name="Yoshinaga Y."/>
            <person name="Zwiers L.-H."/>
            <person name="Turgeon B."/>
            <person name="Goodwin S."/>
            <person name="Spatafora J."/>
            <person name="Crous P."/>
            <person name="Grigoriev I."/>
        </authorList>
    </citation>
    <scope>NUCLEOTIDE SEQUENCE</scope>
    <source>
        <strain evidence="5">HMLAC05119</strain>
    </source>
</reference>
<dbReference type="InterPro" id="IPR036864">
    <property type="entry name" value="Zn2-C6_fun-type_DNA-bd_sf"/>
</dbReference>
<proteinExistence type="predicted"/>
<keyword evidence="1" id="KW-0479">Metal-binding</keyword>
<dbReference type="Pfam" id="PF04082">
    <property type="entry name" value="Fungal_trans"/>
    <property type="match status" value="1"/>
</dbReference>